<dbReference type="MEROPS" id="C97.A10"/>
<dbReference type="SMART" id="SM01179">
    <property type="entry name" value="DUF862"/>
    <property type="match status" value="1"/>
</dbReference>
<keyword evidence="6" id="KW-1185">Reference proteome</keyword>
<evidence type="ECO:0000259" key="4">
    <source>
        <dbReference type="PROSITE" id="PS51858"/>
    </source>
</evidence>
<sequence length="144" mass="16034">MQLTESVLSVGELPAYPKRRGPSTTVDDRQVLLHVYDLDKVVSHLNAVTRAFSWGAFHVGVEVYGEEWSFGQTTNPEATGLCMIRPKSHEVHIYRESVVMGETDLSRGSRFCMEAPDGTSEGHRLGCDKEMPPWVEALPSRTEG</sequence>
<gene>
    <name evidence="5" type="ORF">Pmar_PMAR018044</name>
</gene>
<evidence type="ECO:0000256" key="3">
    <source>
        <dbReference type="ARBA" id="ARBA00022801"/>
    </source>
</evidence>
<dbReference type="InterPro" id="IPR008580">
    <property type="entry name" value="PPPDE_dom"/>
</dbReference>
<dbReference type="PANTHER" id="PTHR12378">
    <property type="entry name" value="DESUMOYLATING ISOPEPTIDASE"/>
    <property type="match status" value="1"/>
</dbReference>
<comment type="similarity">
    <text evidence="1">Belongs to the DeSI family.</text>
</comment>
<dbReference type="Pfam" id="PF05903">
    <property type="entry name" value="Peptidase_C97"/>
    <property type="match status" value="1"/>
</dbReference>
<dbReference type="EMBL" id="GG675931">
    <property type="protein sequence ID" value="EER12789.1"/>
    <property type="molecule type" value="Genomic_DNA"/>
</dbReference>
<dbReference type="Proteomes" id="UP000007800">
    <property type="component" value="Unassembled WGS sequence"/>
</dbReference>
<evidence type="ECO:0000256" key="2">
    <source>
        <dbReference type="ARBA" id="ARBA00022670"/>
    </source>
</evidence>
<reference evidence="5 6" key="1">
    <citation type="submission" date="2008-07" db="EMBL/GenBank/DDBJ databases">
        <authorList>
            <person name="El-Sayed N."/>
            <person name="Caler E."/>
            <person name="Inman J."/>
            <person name="Amedeo P."/>
            <person name="Hass B."/>
            <person name="Wortman J."/>
        </authorList>
    </citation>
    <scope>NUCLEOTIDE SEQUENCE [LARGE SCALE GENOMIC DNA]</scope>
    <source>
        <strain evidence="6">ATCC 50983 / TXsc</strain>
    </source>
</reference>
<feature type="domain" description="PPPDE" evidence="4">
    <location>
        <begin position="29"/>
        <end position="144"/>
    </location>
</feature>
<dbReference type="PROSITE" id="PS51858">
    <property type="entry name" value="PPPDE"/>
    <property type="match status" value="1"/>
</dbReference>
<protein>
    <recommendedName>
        <fullName evidence="4">PPPDE domain-containing protein</fullName>
    </recommendedName>
</protein>
<accession>C5KRU8</accession>
<name>C5KRU8_PERM5</name>
<dbReference type="InterPro" id="IPR042266">
    <property type="entry name" value="PPPDE_sf"/>
</dbReference>
<organism evidence="6">
    <name type="scientific">Perkinsus marinus (strain ATCC 50983 / TXsc)</name>
    <dbReference type="NCBI Taxonomy" id="423536"/>
    <lineage>
        <taxon>Eukaryota</taxon>
        <taxon>Sar</taxon>
        <taxon>Alveolata</taxon>
        <taxon>Perkinsozoa</taxon>
        <taxon>Perkinsea</taxon>
        <taxon>Perkinsida</taxon>
        <taxon>Perkinsidae</taxon>
        <taxon>Perkinsus</taxon>
    </lineage>
</organism>
<dbReference type="GO" id="GO:0006508">
    <property type="term" value="P:proteolysis"/>
    <property type="evidence" value="ECO:0007669"/>
    <property type="project" value="UniProtKB-KW"/>
</dbReference>
<dbReference type="GO" id="GO:0101005">
    <property type="term" value="F:deubiquitinase activity"/>
    <property type="evidence" value="ECO:0007669"/>
    <property type="project" value="TreeGrafter"/>
</dbReference>
<dbReference type="RefSeq" id="XP_002780994.1">
    <property type="nucleotide sequence ID" value="XM_002780948.1"/>
</dbReference>
<evidence type="ECO:0000313" key="6">
    <source>
        <dbReference type="Proteomes" id="UP000007800"/>
    </source>
</evidence>
<dbReference type="Gene3D" id="3.90.1720.30">
    <property type="entry name" value="PPPDE domains"/>
    <property type="match status" value="1"/>
</dbReference>
<dbReference type="AlphaFoldDB" id="C5KRU8"/>
<evidence type="ECO:0000313" key="5">
    <source>
        <dbReference type="EMBL" id="EER12789.1"/>
    </source>
</evidence>
<proteinExistence type="inferred from homology"/>
<dbReference type="InParanoid" id="C5KRU8"/>
<dbReference type="OrthoDB" id="412286at2759"/>
<keyword evidence="3" id="KW-0378">Hydrolase</keyword>
<evidence type="ECO:0000256" key="1">
    <source>
        <dbReference type="ARBA" id="ARBA00008140"/>
    </source>
</evidence>
<dbReference type="GeneID" id="9058986"/>
<dbReference type="PANTHER" id="PTHR12378:SF80">
    <property type="entry name" value="IP06716P-RELATED"/>
    <property type="match status" value="1"/>
</dbReference>
<dbReference type="GO" id="GO:0016579">
    <property type="term" value="P:protein deubiquitination"/>
    <property type="evidence" value="ECO:0007669"/>
    <property type="project" value="TreeGrafter"/>
</dbReference>
<keyword evidence="2" id="KW-0645">Protease</keyword>